<evidence type="ECO:0000313" key="2">
    <source>
        <dbReference type="Proteomes" id="UP000020561"/>
    </source>
</evidence>
<proteinExistence type="predicted"/>
<dbReference type="EMBL" id="JAOA01000030">
    <property type="protein sequence ID" value="ETZ98038.1"/>
    <property type="molecule type" value="Genomic_DNA"/>
</dbReference>
<dbReference type="PATRIC" id="fig|1299326.3.peg.6514"/>
<dbReference type="Proteomes" id="UP000020561">
    <property type="component" value="Unassembled WGS sequence"/>
</dbReference>
<organism evidence="1 2">
    <name type="scientific">Mycobacterium kansasii 662</name>
    <dbReference type="NCBI Taxonomy" id="1299326"/>
    <lineage>
        <taxon>Bacteria</taxon>
        <taxon>Bacillati</taxon>
        <taxon>Actinomycetota</taxon>
        <taxon>Actinomycetes</taxon>
        <taxon>Mycobacteriales</taxon>
        <taxon>Mycobacteriaceae</taxon>
        <taxon>Mycobacterium</taxon>
    </lineage>
</organism>
<accession>X7XT70</accession>
<dbReference type="AlphaFoldDB" id="X7XT70"/>
<protein>
    <submittedName>
        <fullName evidence="1">Uncharacterized protein</fullName>
    </submittedName>
</protein>
<comment type="caution">
    <text evidence="1">The sequence shown here is derived from an EMBL/GenBank/DDBJ whole genome shotgun (WGS) entry which is preliminary data.</text>
</comment>
<evidence type="ECO:0000313" key="1">
    <source>
        <dbReference type="EMBL" id="ETZ98038.1"/>
    </source>
</evidence>
<sequence>MPAGLRGAPPPTIAAALEHMIDIADHRSSAPEKGVSFWTTHH</sequence>
<reference evidence="1 2" key="1">
    <citation type="submission" date="2013-12" db="EMBL/GenBank/DDBJ databases">
        <authorList>
            <person name="Brown-Elliot B."/>
            <person name="Wallace R."/>
            <person name="Lenaerts A."/>
            <person name="Ordway D."/>
            <person name="DeGroote M.A."/>
            <person name="Parker T."/>
            <person name="Sizemore C."/>
            <person name="Tallon L.J."/>
            <person name="Sadzewicz L.K."/>
            <person name="Sengamalay N."/>
            <person name="Fraser C.M."/>
            <person name="Hine E."/>
            <person name="Shefchek K.A."/>
            <person name="Das S.P."/>
            <person name="Tettelin H."/>
        </authorList>
    </citation>
    <scope>NUCLEOTIDE SEQUENCE [LARGE SCALE GENOMIC DNA]</scope>
    <source>
        <strain evidence="1 2">662</strain>
    </source>
</reference>
<name>X7XT70_MYCKA</name>
<gene>
    <name evidence="1" type="ORF">I545_6782</name>
</gene>